<proteinExistence type="predicted"/>
<name>A0A084QW47_STAC4</name>
<dbReference type="Proteomes" id="UP000028524">
    <property type="component" value="Unassembled WGS sequence"/>
</dbReference>
<gene>
    <name evidence="1" type="ORF">S40285_09798</name>
</gene>
<dbReference type="AlphaFoldDB" id="A0A084QW47"/>
<accession>A0A084QW47</accession>
<dbReference type="HOGENOM" id="CLU_222191_0_0_1"/>
<evidence type="ECO:0000313" key="2">
    <source>
        <dbReference type="Proteomes" id="UP000028524"/>
    </source>
</evidence>
<keyword evidence="2" id="KW-1185">Reference proteome</keyword>
<reference evidence="1 2" key="1">
    <citation type="journal article" date="2014" name="BMC Genomics">
        <title>Comparative genome sequencing reveals chemotype-specific gene clusters in the toxigenic black mold Stachybotrys.</title>
        <authorList>
            <person name="Semeiks J."/>
            <person name="Borek D."/>
            <person name="Otwinowski Z."/>
            <person name="Grishin N.V."/>
        </authorList>
    </citation>
    <scope>NUCLEOTIDE SEQUENCE [LARGE SCALE GENOMIC DNA]</scope>
    <source>
        <strain evidence="1 2">IBT 40285</strain>
    </source>
</reference>
<sequence>MLEAYRMAYNKKGKTIKKAL</sequence>
<dbReference type="InParanoid" id="A0A084QW47"/>
<protein>
    <submittedName>
        <fullName evidence="1">Uncharacterized protein</fullName>
    </submittedName>
</protein>
<organism evidence="1 2">
    <name type="scientific">Stachybotrys chlorohalonatus (strain IBT 40285)</name>
    <dbReference type="NCBI Taxonomy" id="1283841"/>
    <lineage>
        <taxon>Eukaryota</taxon>
        <taxon>Fungi</taxon>
        <taxon>Dikarya</taxon>
        <taxon>Ascomycota</taxon>
        <taxon>Pezizomycotina</taxon>
        <taxon>Sordariomycetes</taxon>
        <taxon>Hypocreomycetidae</taxon>
        <taxon>Hypocreales</taxon>
        <taxon>Stachybotryaceae</taxon>
        <taxon>Stachybotrys</taxon>
    </lineage>
</organism>
<dbReference type="EMBL" id="KL659958">
    <property type="protein sequence ID" value="KFA68182.1"/>
    <property type="molecule type" value="Genomic_DNA"/>
</dbReference>
<evidence type="ECO:0000313" key="1">
    <source>
        <dbReference type="EMBL" id="KFA68182.1"/>
    </source>
</evidence>